<evidence type="ECO:0000313" key="2">
    <source>
        <dbReference type="Proteomes" id="UP000319671"/>
    </source>
</evidence>
<gene>
    <name evidence="1" type="ORF">FB550_10324</name>
</gene>
<proteinExistence type="predicted"/>
<name>A0A561DNC2_9BACI</name>
<organism evidence="1 2">
    <name type="scientific">Neobacillus bataviensis</name>
    <dbReference type="NCBI Taxonomy" id="220685"/>
    <lineage>
        <taxon>Bacteria</taxon>
        <taxon>Bacillati</taxon>
        <taxon>Bacillota</taxon>
        <taxon>Bacilli</taxon>
        <taxon>Bacillales</taxon>
        <taxon>Bacillaceae</taxon>
        <taxon>Neobacillus</taxon>
    </lineage>
</organism>
<dbReference type="Proteomes" id="UP000319671">
    <property type="component" value="Unassembled WGS sequence"/>
</dbReference>
<reference evidence="1 2" key="1">
    <citation type="submission" date="2019-06" db="EMBL/GenBank/DDBJ databases">
        <title>Sorghum-associated microbial communities from plants grown in Nebraska, USA.</title>
        <authorList>
            <person name="Schachtman D."/>
        </authorList>
    </citation>
    <scope>NUCLEOTIDE SEQUENCE [LARGE SCALE GENOMIC DNA]</scope>
    <source>
        <strain evidence="1 2">2482</strain>
    </source>
</reference>
<dbReference type="AlphaFoldDB" id="A0A561DNC2"/>
<keyword evidence="2" id="KW-1185">Reference proteome</keyword>
<comment type="caution">
    <text evidence="1">The sequence shown here is derived from an EMBL/GenBank/DDBJ whole genome shotgun (WGS) entry which is preliminary data.</text>
</comment>
<evidence type="ECO:0000313" key="1">
    <source>
        <dbReference type="EMBL" id="TWE04850.1"/>
    </source>
</evidence>
<dbReference type="EMBL" id="VIVN01000003">
    <property type="protein sequence ID" value="TWE04850.1"/>
    <property type="molecule type" value="Genomic_DNA"/>
</dbReference>
<protein>
    <submittedName>
        <fullName evidence="1">Uncharacterized protein</fullName>
    </submittedName>
</protein>
<sequence length="61" mass="6975">MMPSNLHSNEDSEKIAKWLSEKNKIHNKKHSGFIDRNVFCYEFLDLQSSISSIGNQVAIPP</sequence>
<accession>A0A561DNC2</accession>